<keyword evidence="3 8" id="KW-0812">Transmembrane</keyword>
<feature type="transmembrane region" description="Helical" evidence="8">
    <location>
        <begin position="461"/>
        <end position="484"/>
    </location>
</feature>
<dbReference type="Proteomes" id="UP001597368">
    <property type="component" value="Unassembled WGS sequence"/>
</dbReference>
<dbReference type="RefSeq" id="WP_379572141.1">
    <property type="nucleotide sequence ID" value="NZ_JBHUFV010000017.1"/>
</dbReference>
<feature type="transmembrane region" description="Helical" evidence="8">
    <location>
        <begin position="347"/>
        <end position="366"/>
    </location>
</feature>
<feature type="transmembrane region" description="Helical" evidence="8">
    <location>
        <begin position="397"/>
        <end position="418"/>
    </location>
</feature>
<dbReference type="PANTHER" id="PTHR47019:SF1">
    <property type="entry name" value="LIPID II FLIPPASE MURJ"/>
    <property type="match status" value="1"/>
</dbReference>
<evidence type="ECO:0000313" key="10">
    <source>
        <dbReference type="Proteomes" id="UP001597368"/>
    </source>
</evidence>
<keyword evidence="5" id="KW-0573">Peptidoglycan synthesis</keyword>
<sequence>MTTTRPPGLKAASLTAVLVGLGFLLGFGRDLLLARTYGADSGTDAFLVAWMVPETAAPLLIEGAMAFLMVPLFSRAAELGDDVRHLVSATLPHMGVALTALSLVTAAGAPWLVALLAPGIADAELAVRCMRFTAVTILMFGLAGYASAALRANHVFGPPATVTVAYNLGIVTCVLCFHDLGVVAAAVGVAVGGVGMVLVQIPSFVRRLGRPGRPTSTMLLPLGAFVPIAAFTLERQGQVFVERFVGSSLAEGSISHLNYAQKIAQVPMMLSLVAATVSFPHLVRAIAAGDGAAASRRLTDDLRAAATIVLLATGVLVVCAPDIVRLLLQYGAFTDADTTATAQIMRIYSLGLLGQAVVGVVCRVFFCGSRPSWYPAMAMVAGLGATVALALPSSGPSGIAAANAAGITLTAVILLAGLRGSDIGMPVREIGGPAARLLLAAVVATAAGWGARSLLEGLPSAAALVLAALAMAAAFCAVTALTGTGDFNRMIRMRGRS</sequence>
<keyword evidence="7 8" id="KW-0472">Membrane</keyword>
<feature type="transmembrane region" description="Helical" evidence="8">
    <location>
        <begin position="94"/>
        <end position="117"/>
    </location>
</feature>
<evidence type="ECO:0000256" key="6">
    <source>
        <dbReference type="ARBA" id="ARBA00022989"/>
    </source>
</evidence>
<dbReference type="InterPro" id="IPR004268">
    <property type="entry name" value="MurJ"/>
</dbReference>
<feature type="transmembrane region" description="Helical" evidence="8">
    <location>
        <begin position="168"/>
        <end position="194"/>
    </location>
</feature>
<dbReference type="PANTHER" id="PTHR47019">
    <property type="entry name" value="LIPID II FLIPPASE MURJ"/>
    <property type="match status" value="1"/>
</dbReference>
<evidence type="ECO:0000256" key="8">
    <source>
        <dbReference type="SAM" id="Phobius"/>
    </source>
</evidence>
<accession>A0ABW4ST52</accession>
<keyword evidence="2" id="KW-1003">Cell membrane</keyword>
<organism evidence="9 10">
    <name type="scientific">Nonomuraea mangrovi</name>
    <dbReference type="NCBI Taxonomy" id="2316207"/>
    <lineage>
        <taxon>Bacteria</taxon>
        <taxon>Bacillati</taxon>
        <taxon>Actinomycetota</taxon>
        <taxon>Actinomycetes</taxon>
        <taxon>Streptosporangiales</taxon>
        <taxon>Streptosporangiaceae</taxon>
        <taxon>Nonomuraea</taxon>
    </lineage>
</organism>
<evidence type="ECO:0000313" key="9">
    <source>
        <dbReference type="EMBL" id="MFD1932134.1"/>
    </source>
</evidence>
<dbReference type="Pfam" id="PF03023">
    <property type="entry name" value="MurJ"/>
    <property type="match status" value="1"/>
</dbReference>
<feature type="transmembrane region" description="Helical" evidence="8">
    <location>
        <begin position="12"/>
        <end position="33"/>
    </location>
</feature>
<evidence type="ECO:0000256" key="2">
    <source>
        <dbReference type="ARBA" id="ARBA00022475"/>
    </source>
</evidence>
<comment type="caution">
    <text evidence="9">The sequence shown here is derived from an EMBL/GenBank/DDBJ whole genome shotgun (WGS) entry which is preliminary data.</text>
</comment>
<feature type="transmembrane region" description="Helical" evidence="8">
    <location>
        <begin position="304"/>
        <end position="327"/>
    </location>
</feature>
<evidence type="ECO:0000256" key="5">
    <source>
        <dbReference type="ARBA" id="ARBA00022984"/>
    </source>
</evidence>
<keyword evidence="4" id="KW-0133">Cell shape</keyword>
<proteinExistence type="predicted"/>
<gene>
    <name evidence="9" type="primary">murJ</name>
    <name evidence="9" type="ORF">ACFSKW_11680</name>
</gene>
<feature type="transmembrane region" description="Helical" evidence="8">
    <location>
        <begin position="215"/>
        <end position="233"/>
    </location>
</feature>
<feature type="transmembrane region" description="Helical" evidence="8">
    <location>
        <begin position="129"/>
        <end position="148"/>
    </location>
</feature>
<keyword evidence="6 8" id="KW-1133">Transmembrane helix</keyword>
<feature type="transmembrane region" description="Helical" evidence="8">
    <location>
        <begin position="45"/>
        <end position="74"/>
    </location>
</feature>
<evidence type="ECO:0000256" key="7">
    <source>
        <dbReference type="ARBA" id="ARBA00023136"/>
    </source>
</evidence>
<reference evidence="10" key="1">
    <citation type="journal article" date="2019" name="Int. J. Syst. Evol. Microbiol.">
        <title>The Global Catalogue of Microorganisms (GCM) 10K type strain sequencing project: providing services to taxonomists for standard genome sequencing and annotation.</title>
        <authorList>
            <consortium name="The Broad Institute Genomics Platform"/>
            <consortium name="The Broad Institute Genome Sequencing Center for Infectious Disease"/>
            <person name="Wu L."/>
            <person name="Ma J."/>
        </authorList>
    </citation>
    <scope>NUCLEOTIDE SEQUENCE [LARGE SCALE GENOMIC DNA]</scope>
    <source>
        <strain evidence="10">ICMP 6774ER</strain>
    </source>
</reference>
<feature type="transmembrane region" description="Helical" evidence="8">
    <location>
        <begin position="373"/>
        <end position="391"/>
    </location>
</feature>
<evidence type="ECO:0000256" key="3">
    <source>
        <dbReference type="ARBA" id="ARBA00022692"/>
    </source>
</evidence>
<feature type="transmembrane region" description="Helical" evidence="8">
    <location>
        <begin position="430"/>
        <end position="449"/>
    </location>
</feature>
<evidence type="ECO:0000256" key="1">
    <source>
        <dbReference type="ARBA" id="ARBA00004651"/>
    </source>
</evidence>
<comment type="subcellular location">
    <subcellularLocation>
        <location evidence="1">Cell membrane</location>
        <topology evidence="1">Multi-pass membrane protein</topology>
    </subcellularLocation>
</comment>
<name>A0ABW4ST52_9ACTN</name>
<evidence type="ECO:0000256" key="4">
    <source>
        <dbReference type="ARBA" id="ARBA00022960"/>
    </source>
</evidence>
<dbReference type="InterPro" id="IPR051050">
    <property type="entry name" value="Lipid_II_flippase_MurJ/MviN"/>
</dbReference>
<dbReference type="EMBL" id="JBHUFV010000017">
    <property type="protein sequence ID" value="MFD1932134.1"/>
    <property type="molecule type" value="Genomic_DNA"/>
</dbReference>
<keyword evidence="10" id="KW-1185">Reference proteome</keyword>
<dbReference type="PRINTS" id="PR01806">
    <property type="entry name" value="VIRFACTRMVIN"/>
</dbReference>
<protein>
    <submittedName>
        <fullName evidence="9">Murein biosynthesis integral membrane protein MurJ</fullName>
    </submittedName>
</protein>